<proteinExistence type="inferred from homology"/>
<keyword evidence="2" id="KW-0482">Metalloprotease</keyword>
<dbReference type="Proteomes" id="UP000004949">
    <property type="component" value="Unassembled WGS sequence"/>
</dbReference>
<evidence type="ECO:0000313" key="6">
    <source>
        <dbReference type="EMBL" id="EHH68831.1"/>
    </source>
</evidence>
<evidence type="ECO:0000256" key="3">
    <source>
        <dbReference type="SAM" id="SignalP"/>
    </source>
</evidence>
<dbReference type="GO" id="GO:0008233">
    <property type="term" value="F:peptidase activity"/>
    <property type="evidence" value="ECO:0007669"/>
    <property type="project" value="UniProtKB-KW"/>
</dbReference>
<dbReference type="PATRIC" id="fig|1088869.3.peg.138"/>
<dbReference type="InterPro" id="IPR011765">
    <property type="entry name" value="Pept_M16_N"/>
</dbReference>
<feature type="domain" description="Peptidase M16 N-terminal" evidence="4">
    <location>
        <begin position="66"/>
        <end position="209"/>
    </location>
</feature>
<evidence type="ECO:0000256" key="2">
    <source>
        <dbReference type="ARBA" id="ARBA00023049"/>
    </source>
</evidence>
<dbReference type="Gene3D" id="3.30.830.10">
    <property type="entry name" value="Metalloenzyme, LuxS/M16 peptidase-like"/>
    <property type="match status" value="4"/>
</dbReference>
<feature type="domain" description="Peptidase M16 C-terminal" evidence="5">
    <location>
        <begin position="665"/>
        <end position="843"/>
    </location>
</feature>
<dbReference type="PANTHER" id="PTHR11851">
    <property type="entry name" value="METALLOPROTEASE"/>
    <property type="match status" value="1"/>
</dbReference>
<dbReference type="Pfam" id="PF05193">
    <property type="entry name" value="Peptidase_M16_C"/>
    <property type="match status" value="2"/>
</dbReference>
<keyword evidence="3" id="KW-0732">Signal</keyword>
<feature type="signal peptide" evidence="3">
    <location>
        <begin position="1"/>
        <end position="41"/>
    </location>
</feature>
<keyword evidence="2" id="KW-0378">Hydrolase</keyword>
<dbReference type="AlphaFoldDB" id="G6XF73"/>
<reference evidence="6 7" key="1">
    <citation type="submission" date="2011-10" db="EMBL/GenBank/DDBJ databases">
        <title>Genome sequence of Gluconobacter morbifer G707, isolated from Drosophila gut.</title>
        <authorList>
            <person name="Lee W.-J."/>
            <person name="Kim E.-K."/>
        </authorList>
    </citation>
    <scope>NUCLEOTIDE SEQUENCE [LARGE SCALE GENOMIC DNA]</scope>
    <source>
        <strain evidence="6 7">G707</strain>
    </source>
</reference>
<feature type="chain" id="PRO_5003489698" evidence="3">
    <location>
        <begin position="42"/>
        <end position="912"/>
    </location>
</feature>
<name>G6XF73_9PROT</name>
<evidence type="ECO:0000313" key="7">
    <source>
        <dbReference type="Proteomes" id="UP000004949"/>
    </source>
</evidence>
<evidence type="ECO:0000256" key="1">
    <source>
        <dbReference type="ARBA" id="ARBA00007261"/>
    </source>
</evidence>
<dbReference type="InterPro" id="IPR011249">
    <property type="entry name" value="Metalloenz_LuxS/M16"/>
</dbReference>
<gene>
    <name evidence="6" type="ORF">GMO_01380</name>
</gene>
<dbReference type="GO" id="GO:0006508">
    <property type="term" value="P:proteolysis"/>
    <property type="evidence" value="ECO:0007669"/>
    <property type="project" value="UniProtKB-KW"/>
</dbReference>
<comment type="similarity">
    <text evidence="1">Belongs to the peptidase M16 family.</text>
</comment>
<dbReference type="eggNOG" id="COG0612">
    <property type="taxonomic scope" value="Bacteria"/>
</dbReference>
<evidence type="ECO:0000259" key="5">
    <source>
        <dbReference type="Pfam" id="PF05193"/>
    </source>
</evidence>
<dbReference type="STRING" id="1088869.GMO_01380"/>
<dbReference type="InterPro" id="IPR007863">
    <property type="entry name" value="Peptidase_M16_C"/>
</dbReference>
<keyword evidence="7" id="KW-1185">Reference proteome</keyword>
<organism evidence="6 7">
    <name type="scientific">Gluconobacter morbifer G707</name>
    <dbReference type="NCBI Taxonomy" id="1088869"/>
    <lineage>
        <taxon>Bacteria</taxon>
        <taxon>Pseudomonadati</taxon>
        <taxon>Pseudomonadota</taxon>
        <taxon>Alphaproteobacteria</taxon>
        <taxon>Acetobacterales</taxon>
        <taxon>Acetobacteraceae</taxon>
        <taxon>Gluconobacter</taxon>
    </lineage>
</organism>
<dbReference type="EMBL" id="AGQV01000001">
    <property type="protein sequence ID" value="EHH68831.1"/>
    <property type="molecule type" value="Genomic_DNA"/>
</dbReference>
<sequence length="912" mass="97266">MEQSLRSQGILELMSALSRLSRVTLLAASMLVSPTLMTAHAAPAVPQSTTASAATVTRATLPNGLRVVIVRDTLAPVVQTMLNYETGSVNAPPGFPGTAHALEHMMFNGSHTLTRDQLSTISAQLGNNDNADTTSDVTQYYFKAPAADLDVLLHIEAGRMRGLNITEQEWAHEKGAIEQEVSRDLSSPIYRYLSQVRSVLYAGTPYEHDALGTRPSFDATTAPLLKKFYDTWYAPNNAVLVITGDVDPQVTLSKVQAAFGDIPAGKVPASATVSPRPAKAQSLALDTDLPIGLVTMAWRMPGQRDPDYAAATLLADAIGSQRAALFDLVPAGKALDTGFMYDPDAQAGLAVAYAGFPKGANPDGLRHELATILEDFRTKGIPEDLIEAARRKEIASLEFDANSISGLAENWSQAVAIQHLDSPQDMIAAFRHVTKAQIDALAKALLDPSHAVSATLTPSASGKPVGEKGFGGAESFNTPPSGKVALPDWAQQALARLTIPAAAPLPAAYTLPNGLHLLVQPEHVSHTIELVGSIRQNPNLEQPAGKEGVASITEQMFLYGSKTHDRLALASALDDLAADESAGPSFSLSALTPAFEKGLALLADHELHPAFPEKAFRITQLQSAQAQAGELQSPAYRFGRATRRALVPATDPTLREATPATISRLTLADVQSYYAATYRPDLTTIVIVGDITPEAAKADVEKAFGNWKATGPTPDVDLSDVPLSRASQAVVTDPGRSQDDVKLAETIGLKVADEDRHALAVGNEILGDGFSSRLMQDLRVRTGYVYGVGSGFSYSRTRSGFGISFGADPDKISKARAFAIKDVEDMRSRPVPQDALDLAKASLLRSQPMSRASFGALAGSYLSLINLGLPLDTPARAAQAIYDMKAEQVQAAFRKWIRPQDLSQIVLGPEPR</sequence>
<evidence type="ECO:0000259" key="4">
    <source>
        <dbReference type="Pfam" id="PF00675"/>
    </source>
</evidence>
<dbReference type="SUPFAM" id="SSF63411">
    <property type="entry name" value="LuxS/MPP-like metallohydrolase"/>
    <property type="match status" value="4"/>
</dbReference>
<keyword evidence="6" id="KW-0645">Protease</keyword>
<dbReference type="PANTHER" id="PTHR11851:SF49">
    <property type="entry name" value="MITOCHONDRIAL-PROCESSING PEPTIDASE SUBUNIT ALPHA"/>
    <property type="match status" value="1"/>
</dbReference>
<protein>
    <submittedName>
        <fullName evidence="6">Zinc protease</fullName>
    </submittedName>
</protein>
<accession>G6XF73</accession>
<comment type="caution">
    <text evidence="6">The sequence shown here is derived from an EMBL/GenBank/DDBJ whole genome shotgun (WGS) entry which is preliminary data.</text>
</comment>
<dbReference type="GO" id="GO:0046872">
    <property type="term" value="F:metal ion binding"/>
    <property type="evidence" value="ECO:0007669"/>
    <property type="project" value="InterPro"/>
</dbReference>
<feature type="domain" description="Peptidase M16 C-terminal" evidence="5">
    <location>
        <begin position="224"/>
        <end position="391"/>
    </location>
</feature>
<dbReference type="Pfam" id="PF00675">
    <property type="entry name" value="Peptidase_M16"/>
    <property type="match status" value="1"/>
</dbReference>
<dbReference type="InterPro" id="IPR050361">
    <property type="entry name" value="MPP/UQCRC_Complex"/>
</dbReference>